<gene>
    <name evidence="3" type="ordered locus">ACIS_01153</name>
</gene>
<dbReference type="SUPFAM" id="SSF51261">
    <property type="entry name" value="Duplicated hybrid motif"/>
    <property type="match status" value="1"/>
</dbReference>
<organism evidence="3 4">
    <name type="scientific">Anaplasma centrale (strain Israel)</name>
    <name type="common">Anaplasma marginale subsp. centrale (strain Israel)</name>
    <dbReference type="NCBI Taxonomy" id="574556"/>
    <lineage>
        <taxon>Bacteria</taxon>
        <taxon>Pseudomonadati</taxon>
        <taxon>Pseudomonadota</taxon>
        <taxon>Alphaproteobacteria</taxon>
        <taxon>Rickettsiales</taxon>
        <taxon>Anaplasmataceae</taxon>
        <taxon>Anaplasma</taxon>
    </lineage>
</organism>
<dbReference type="MEROPS" id="M23.009"/>
<dbReference type="AlphaFoldDB" id="D1AT11"/>
<accession>D1AT11</accession>
<protein>
    <submittedName>
        <fullName evidence="3">Putative peptidase</fullName>
    </submittedName>
</protein>
<dbReference type="PANTHER" id="PTHR21666">
    <property type="entry name" value="PEPTIDASE-RELATED"/>
    <property type="match status" value="1"/>
</dbReference>
<reference evidence="3 4" key="1">
    <citation type="journal article" date="2010" name="J. Bacteriol.">
        <title>Complete genome sequence of Anaplasma marginale subsp. centrale.</title>
        <authorList>
            <person name="Herndon D.R."/>
            <person name="Palmer G.H."/>
            <person name="Shkap V."/>
            <person name="Knowles D.P. Jr."/>
            <person name="Brayton K.A."/>
        </authorList>
    </citation>
    <scope>NUCLEOTIDE SEQUENCE [LARGE SCALE GENOMIC DNA]</scope>
    <source>
        <strain evidence="3 4">Israel</strain>
    </source>
</reference>
<dbReference type="eggNOG" id="COG0739">
    <property type="taxonomic scope" value="Bacteria"/>
</dbReference>
<dbReference type="Gene3D" id="2.70.70.10">
    <property type="entry name" value="Glucose Permease (Domain IIA)"/>
    <property type="match status" value="1"/>
</dbReference>
<dbReference type="Proteomes" id="UP000000630">
    <property type="component" value="Chromosome"/>
</dbReference>
<evidence type="ECO:0000313" key="4">
    <source>
        <dbReference type="Proteomes" id="UP000000630"/>
    </source>
</evidence>
<dbReference type="Pfam" id="PF01551">
    <property type="entry name" value="Peptidase_M23"/>
    <property type="match status" value="1"/>
</dbReference>
<evidence type="ECO:0000259" key="2">
    <source>
        <dbReference type="Pfam" id="PF01551"/>
    </source>
</evidence>
<dbReference type="GO" id="GO:0004222">
    <property type="term" value="F:metalloendopeptidase activity"/>
    <property type="evidence" value="ECO:0007669"/>
    <property type="project" value="TreeGrafter"/>
</dbReference>
<keyword evidence="1" id="KW-0732">Signal</keyword>
<dbReference type="KEGG" id="acn:ACIS_01153"/>
<keyword evidence="4" id="KW-1185">Reference proteome</keyword>
<name>D1AT11_ANACI</name>
<dbReference type="PANTHER" id="PTHR21666:SF289">
    <property type="entry name" value="L-ALA--D-GLU ENDOPEPTIDASE"/>
    <property type="match status" value="1"/>
</dbReference>
<evidence type="ECO:0000256" key="1">
    <source>
        <dbReference type="ARBA" id="ARBA00022729"/>
    </source>
</evidence>
<dbReference type="InterPro" id="IPR050570">
    <property type="entry name" value="Cell_wall_metabolism_enzyme"/>
</dbReference>
<dbReference type="InterPro" id="IPR016047">
    <property type="entry name" value="M23ase_b-sheet_dom"/>
</dbReference>
<proteinExistence type="predicted"/>
<dbReference type="HOGENOM" id="CLU_026846_4_3_5"/>
<dbReference type="Gene3D" id="3.10.450.350">
    <property type="match status" value="1"/>
</dbReference>
<dbReference type="STRING" id="574556.ACIS_01153"/>
<dbReference type="InterPro" id="IPR011055">
    <property type="entry name" value="Dup_hybrid_motif"/>
</dbReference>
<dbReference type="EMBL" id="CP001759">
    <property type="protein sequence ID" value="ACZ49614.1"/>
    <property type="molecule type" value="Genomic_DNA"/>
</dbReference>
<sequence length="434" mass="47496">MQSFLVLVPWGFMMYEMRLVRVQGGVVLAEVLPRVVGVLLMLSVVFVPMRRVALAGDGIAGVGLDVLQVTVKEGDNVIGVLRNAGAQVVEAVAAAKSLSAVYNIDRINIGDKINVGISNAGLIHFVSVSPARSLYSFEARRDEAGGYSARVANNVQEVRVMRVSGPVEKSFFASAIEGGLSDTMIMQLVSIYGNRIDLDKIPQGSWLDVLFERFFNDRGDLIADGNVLYTALVVDGRRGKQMHLKLYRHLMKDGTARYCDSEGRSLGKSIFEHPIGDGGTFRVSSKFGTRKHPIRGYSGFHKGVDYAAPLGTPVKAADNGIVEFVGVKGTYGGYVRIHHRNHYSTAYAHLSKIRAELVRGSKVKRGQVIAYVGSTGLSTGPHLHYEVLYKGRHVDPQKVGIDKAVVELPQEEGIPFRETVANMDSMLRGDYREN</sequence>
<dbReference type="CDD" id="cd12797">
    <property type="entry name" value="M23_peptidase"/>
    <property type="match status" value="1"/>
</dbReference>
<feature type="domain" description="M23ase beta-sheet core" evidence="2">
    <location>
        <begin position="300"/>
        <end position="396"/>
    </location>
</feature>
<evidence type="ECO:0000313" key="3">
    <source>
        <dbReference type="EMBL" id="ACZ49614.1"/>
    </source>
</evidence>